<protein>
    <submittedName>
        <fullName evidence="2">Uncharacterized protein</fullName>
    </submittedName>
</protein>
<feature type="transmembrane region" description="Helical" evidence="1">
    <location>
        <begin position="45"/>
        <end position="68"/>
    </location>
</feature>
<gene>
    <name evidence="2" type="ORF">DIY07_01170</name>
</gene>
<organism evidence="2 3">
    <name type="scientific">Streptococcus iniae</name>
    <name type="common">Streptococcus shiloi</name>
    <dbReference type="NCBI Taxonomy" id="1346"/>
    <lineage>
        <taxon>Bacteria</taxon>
        <taxon>Bacillati</taxon>
        <taxon>Bacillota</taxon>
        <taxon>Bacilli</taxon>
        <taxon>Lactobacillales</taxon>
        <taxon>Streptococcaceae</taxon>
        <taxon>Streptococcus</taxon>
    </lineage>
</organism>
<evidence type="ECO:0000313" key="2">
    <source>
        <dbReference type="EMBL" id="RLU59007.1"/>
    </source>
</evidence>
<dbReference type="EMBL" id="QLQD01000015">
    <property type="protein sequence ID" value="RLU59007.1"/>
    <property type="molecule type" value="Genomic_DNA"/>
</dbReference>
<dbReference type="STRING" id="1346.BMF34_01430"/>
<accession>A0A3L8GQT4</accession>
<name>A0A3L8GQT4_STRIN</name>
<evidence type="ECO:0000313" key="3">
    <source>
        <dbReference type="Proteomes" id="UP000269148"/>
    </source>
</evidence>
<reference evidence="2 3" key="1">
    <citation type="submission" date="2018-06" db="EMBL/GenBank/DDBJ databases">
        <title>Mutators as drivers of adaptation in pathogenic bacteria and a risk factor for host jumps and vaccine escape.</title>
        <authorList>
            <person name="Barnes A.C."/>
            <person name="Silayeva O."/>
        </authorList>
    </citation>
    <scope>NUCLEOTIDE SEQUENCE [LARGE SCALE GENOMIC DNA]</scope>
    <source>
        <strain evidence="2 3">QMA0445</strain>
    </source>
</reference>
<comment type="caution">
    <text evidence="2">The sequence shown here is derived from an EMBL/GenBank/DDBJ whole genome shotgun (WGS) entry which is preliminary data.</text>
</comment>
<keyword evidence="1" id="KW-0472">Membrane</keyword>
<feature type="transmembrane region" description="Helical" evidence="1">
    <location>
        <begin position="104"/>
        <end position="127"/>
    </location>
</feature>
<proteinExistence type="predicted"/>
<dbReference type="RefSeq" id="WP_003099055.1">
    <property type="nucleotide sequence ID" value="NZ_CP159893.1"/>
</dbReference>
<sequence>MFGAERSIINGIDELAFSFIRLGKVDEVMCHMVTWVREEENMRTILRFLVIISISGIILFVIGNVYNLSLKKNLILIFWSFLFELQVFIFTCKQTKEILTRQEWFKQIVLFFKSTIMVPVLIILIIVKEILILSIILCKHESRVFEY</sequence>
<dbReference type="Proteomes" id="UP000269148">
    <property type="component" value="Unassembled WGS sequence"/>
</dbReference>
<keyword evidence="1" id="KW-0812">Transmembrane</keyword>
<feature type="transmembrane region" description="Helical" evidence="1">
    <location>
        <begin position="74"/>
        <end position="92"/>
    </location>
</feature>
<keyword evidence="1" id="KW-1133">Transmembrane helix</keyword>
<dbReference type="AlphaFoldDB" id="A0A3L8GQT4"/>
<evidence type="ECO:0000256" key="1">
    <source>
        <dbReference type="SAM" id="Phobius"/>
    </source>
</evidence>